<dbReference type="PANTHER" id="PTHR35800:SF1">
    <property type="entry name" value="RNA-BINDING PROTEIN KHPB"/>
    <property type="match status" value="1"/>
</dbReference>
<comment type="subcellular location">
    <subcellularLocation>
        <location evidence="6">Cytoplasm</location>
    </subcellularLocation>
</comment>
<dbReference type="PROSITE" id="PS50084">
    <property type="entry name" value="KH_TYPE_1"/>
    <property type="match status" value="1"/>
</dbReference>
<dbReference type="HAMAP" id="MF_00867">
    <property type="entry name" value="KhpB"/>
    <property type="match status" value="1"/>
</dbReference>
<keyword evidence="1 6" id="KW-0963">Cytoplasm</keyword>
<dbReference type="SMART" id="SM01245">
    <property type="entry name" value="Jag_N"/>
    <property type="match status" value="1"/>
</dbReference>
<dbReference type="Gene3D" id="3.30.30.80">
    <property type="entry name" value="probable RNA-binding protein from clostridium symbiosum atcc 14940"/>
    <property type="match status" value="1"/>
</dbReference>
<dbReference type="GO" id="GO:0071555">
    <property type="term" value="P:cell wall organization"/>
    <property type="evidence" value="ECO:0007669"/>
    <property type="project" value="UniProtKB-KW"/>
</dbReference>
<proteinExistence type="inferred from homology"/>
<keyword evidence="3 6" id="KW-0133">Cell shape</keyword>
<evidence type="ECO:0000313" key="8">
    <source>
        <dbReference type="EMBL" id="KKI51186.1"/>
    </source>
</evidence>
<evidence type="ECO:0000313" key="9">
    <source>
        <dbReference type="Proteomes" id="UP000034076"/>
    </source>
</evidence>
<dbReference type="InterPro" id="IPR015946">
    <property type="entry name" value="KH_dom-like_a/b"/>
</dbReference>
<evidence type="ECO:0000256" key="1">
    <source>
        <dbReference type="ARBA" id="ARBA00022490"/>
    </source>
</evidence>
<evidence type="ECO:0000256" key="6">
    <source>
        <dbReference type="HAMAP-Rule" id="MF_00867"/>
    </source>
</evidence>
<accession>A0A0M2NJP4</accession>
<gene>
    <name evidence="6" type="primary">khpB</name>
    <name evidence="6" type="synonym">eloR</name>
    <name evidence="8" type="ORF">CHK_1573</name>
</gene>
<comment type="subunit">
    <text evidence="6">Forms a complex with KhpA.</text>
</comment>
<dbReference type="EMBL" id="LAYJ01000088">
    <property type="protein sequence ID" value="KKI51186.1"/>
    <property type="molecule type" value="Genomic_DNA"/>
</dbReference>
<keyword evidence="9" id="KW-1185">Reference proteome</keyword>
<dbReference type="CDD" id="cd02414">
    <property type="entry name" value="KH-II_Jag"/>
    <property type="match status" value="1"/>
</dbReference>
<dbReference type="Gene3D" id="3.30.1370.50">
    <property type="entry name" value="R3H-like domain"/>
    <property type="match status" value="1"/>
</dbReference>
<dbReference type="Pfam" id="PF01424">
    <property type="entry name" value="R3H"/>
    <property type="match status" value="1"/>
</dbReference>
<name>A0A0M2NJP4_9FIRM</name>
<feature type="domain" description="R3H" evidence="7">
    <location>
        <begin position="142"/>
        <end position="208"/>
    </location>
</feature>
<comment type="caution">
    <text evidence="6">Lacks conserved residue(s) required for the propagation of feature annotation.</text>
</comment>
<dbReference type="InterPro" id="IPR001374">
    <property type="entry name" value="R3H_dom"/>
</dbReference>
<dbReference type="GO" id="GO:0009252">
    <property type="term" value="P:peptidoglycan biosynthetic process"/>
    <property type="evidence" value="ECO:0007669"/>
    <property type="project" value="UniProtKB-UniRule"/>
</dbReference>
<comment type="caution">
    <text evidence="8">The sequence shown here is derived from an EMBL/GenBank/DDBJ whole genome shotgun (WGS) entry which is preliminary data.</text>
</comment>
<organism evidence="8 9">
    <name type="scientific">Christensenella hongkongensis</name>
    <dbReference type="NCBI Taxonomy" id="270498"/>
    <lineage>
        <taxon>Bacteria</taxon>
        <taxon>Bacillati</taxon>
        <taxon>Bacillota</taxon>
        <taxon>Clostridia</taxon>
        <taxon>Christensenellales</taxon>
        <taxon>Christensenellaceae</taxon>
        <taxon>Christensenella</taxon>
    </lineage>
</organism>
<dbReference type="InterPro" id="IPR039247">
    <property type="entry name" value="KhpB"/>
</dbReference>
<keyword evidence="2 6" id="KW-0694">RNA-binding</keyword>
<dbReference type="Gene3D" id="3.30.300.20">
    <property type="match status" value="1"/>
</dbReference>
<dbReference type="PANTHER" id="PTHR35800">
    <property type="entry name" value="PROTEIN JAG"/>
    <property type="match status" value="1"/>
</dbReference>
<evidence type="ECO:0000256" key="3">
    <source>
        <dbReference type="ARBA" id="ARBA00022960"/>
    </source>
</evidence>
<dbReference type="InterPro" id="IPR038008">
    <property type="entry name" value="Jag_KH"/>
</dbReference>
<sequence length="211" mass="23592">MAFVEAKGKTVDEAIFKGLEEMGLSLDEVDIDIVHEGGKGLFGIGKSAVVHLTKKEAAKAQEGSPEEFLTGLFGLMKLDAACEVKEDSDKTVKIEITGKDTAVLIGRRGDTLDALQYLTGLAVNKGKEDYKKIMLDAENYREKREHTLEKLAKRLANTVAKTGKPITLEPMNPYERRILHATLQNNPRVETMSEGEEPYRRVVIKRKRYEN</sequence>
<dbReference type="SMART" id="SM00393">
    <property type="entry name" value="R3H"/>
    <property type="match status" value="1"/>
</dbReference>
<dbReference type="Pfam" id="PF13083">
    <property type="entry name" value="KH_KhpA-B"/>
    <property type="match status" value="1"/>
</dbReference>
<dbReference type="NCBIfam" id="NF041568">
    <property type="entry name" value="Jag_EloR"/>
    <property type="match status" value="1"/>
</dbReference>
<dbReference type="AlphaFoldDB" id="A0A0M2NJP4"/>
<dbReference type="InterPro" id="IPR038247">
    <property type="entry name" value="Jag_N_dom_sf"/>
</dbReference>
<dbReference type="CDD" id="cd02644">
    <property type="entry name" value="R3H_jag"/>
    <property type="match status" value="1"/>
</dbReference>
<protein>
    <recommendedName>
        <fullName evidence="6">RNA-binding protein KhpB</fullName>
    </recommendedName>
    <alternativeName>
        <fullName evidence="6">RNA-binding protein EloR</fullName>
    </alternativeName>
</protein>
<dbReference type="Proteomes" id="UP000034076">
    <property type="component" value="Unassembled WGS sequence"/>
</dbReference>
<dbReference type="GO" id="GO:0008360">
    <property type="term" value="P:regulation of cell shape"/>
    <property type="evidence" value="ECO:0007669"/>
    <property type="project" value="UniProtKB-KW"/>
</dbReference>
<dbReference type="GO" id="GO:0003723">
    <property type="term" value="F:RNA binding"/>
    <property type="evidence" value="ECO:0007669"/>
    <property type="project" value="UniProtKB-UniRule"/>
</dbReference>
<comment type="function">
    <text evidence="6">A probable RNA chaperone. Forms a complex with KhpA which binds to cellular RNA and controls its expression. Plays a role in peptidoglycan (PG) homeostasis and cell length regulation.</text>
</comment>
<dbReference type="SUPFAM" id="SSF82708">
    <property type="entry name" value="R3H domain"/>
    <property type="match status" value="1"/>
</dbReference>
<comment type="domain">
    <text evidence="6">Has an N-terminal Jag-N domain and 2 RNA-binding domains (KH and R3H).</text>
</comment>
<keyword evidence="5 6" id="KW-0961">Cell wall biogenesis/degradation</keyword>
<dbReference type="InterPro" id="IPR032782">
    <property type="entry name" value="KhpB_N"/>
</dbReference>
<dbReference type="PROSITE" id="PS51061">
    <property type="entry name" value="R3H"/>
    <property type="match status" value="1"/>
</dbReference>
<keyword evidence="4 6" id="KW-0143">Chaperone</keyword>
<dbReference type="STRING" id="270498.CHK_1573"/>
<comment type="similarity">
    <text evidence="6">Belongs to the KhpB RNA-binding protein family.</text>
</comment>
<dbReference type="PATRIC" id="fig|270498.16.peg.1014"/>
<evidence type="ECO:0000256" key="4">
    <source>
        <dbReference type="ARBA" id="ARBA00023186"/>
    </source>
</evidence>
<reference evidence="8 9" key="1">
    <citation type="submission" date="2015-04" db="EMBL/GenBank/DDBJ databases">
        <title>Draft genome sequence of bacteremic isolate Catabacter hongkongensis type strain HKU16T.</title>
        <authorList>
            <person name="Lau S.K."/>
            <person name="Teng J.L."/>
            <person name="Huang Y."/>
            <person name="Curreem S.O."/>
            <person name="Tsui S.K."/>
            <person name="Woo P.C."/>
        </authorList>
    </citation>
    <scope>NUCLEOTIDE SEQUENCE [LARGE SCALE GENOMIC DNA]</scope>
    <source>
        <strain evidence="8 9">HKU16</strain>
    </source>
</reference>
<dbReference type="GO" id="GO:0005737">
    <property type="term" value="C:cytoplasm"/>
    <property type="evidence" value="ECO:0007669"/>
    <property type="project" value="UniProtKB-SubCell"/>
</dbReference>
<evidence type="ECO:0000259" key="7">
    <source>
        <dbReference type="PROSITE" id="PS51061"/>
    </source>
</evidence>
<dbReference type="Pfam" id="PF14804">
    <property type="entry name" value="Jag_N"/>
    <property type="match status" value="1"/>
</dbReference>
<evidence type="ECO:0000256" key="2">
    <source>
        <dbReference type="ARBA" id="ARBA00022884"/>
    </source>
</evidence>
<evidence type="ECO:0000256" key="5">
    <source>
        <dbReference type="ARBA" id="ARBA00023316"/>
    </source>
</evidence>
<dbReference type="InterPro" id="IPR034079">
    <property type="entry name" value="R3H_KhpB"/>
</dbReference>
<dbReference type="InterPro" id="IPR036867">
    <property type="entry name" value="R3H_dom_sf"/>
</dbReference>